<dbReference type="AlphaFoldDB" id="A0A7V8NUV9"/>
<accession>A0A7V8NUV9</accession>
<protein>
    <submittedName>
        <fullName evidence="2">FHA domain-containing protein</fullName>
    </submittedName>
</protein>
<evidence type="ECO:0000313" key="2">
    <source>
        <dbReference type="EMBL" id="MBA0087877.1"/>
    </source>
</evidence>
<dbReference type="InterPro" id="IPR008984">
    <property type="entry name" value="SMAD_FHA_dom_sf"/>
</dbReference>
<keyword evidence="3" id="KW-1185">Reference proteome</keyword>
<dbReference type="EMBL" id="JACDQQ010002232">
    <property type="protein sequence ID" value="MBA0087877.1"/>
    <property type="molecule type" value="Genomic_DNA"/>
</dbReference>
<reference evidence="2" key="1">
    <citation type="submission" date="2020-06" db="EMBL/GenBank/DDBJ databases">
        <title>Legume-microbial interactions unlock mineral nutrients during tropical forest succession.</title>
        <authorList>
            <person name="Epihov D.Z."/>
        </authorList>
    </citation>
    <scope>NUCLEOTIDE SEQUENCE [LARGE SCALE GENOMIC DNA]</scope>
    <source>
        <strain evidence="2">Pan2503</strain>
    </source>
</reference>
<gene>
    <name evidence="2" type="ORF">HRJ53_23060</name>
</gene>
<proteinExistence type="predicted"/>
<sequence>MPKLTLMFDNKFVREVPVGSRPVTIGRAPDNDLSVDNLAVSSYHAKVYFEAGRM</sequence>
<name>A0A7V8NUV9_9BACT</name>
<evidence type="ECO:0000259" key="1">
    <source>
        <dbReference type="PROSITE" id="PS50006"/>
    </source>
</evidence>
<dbReference type="Proteomes" id="UP000567293">
    <property type="component" value="Unassembled WGS sequence"/>
</dbReference>
<dbReference type="InterPro" id="IPR000253">
    <property type="entry name" value="FHA_dom"/>
</dbReference>
<organism evidence="2 3">
    <name type="scientific">Candidatus Acidiferrum panamense</name>
    <dbReference type="NCBI Taxonomy" id="2741543"/>
    <lineage>
        <taxon>Bacteria</taxon>
        <taxon>Pseudomonadati</taxon>
        <taxon>Acidobacteriota</taxon>
        <taxon>Terriglobia</taxon>
        <taxon>Candidatus Acidiferrales</taxon>
        <taxon>Candidatus Acidiferrum</taxon>
    </lineage>
</organism>
<evidence type="ECO:0000313" key="3">
    <source>
        <dbReference type="Proteomes" id="UP000567293"/>
    </source>
</evidence>
<feature type="domain" description="FHA" evidence="1">
    <location>
        <begin position="23"/>
        <end position="54"/>
    </location>
</feature>
<dbReference type="Gene3D" id="2.60.200.20">
    <property type="match status" value="1"/>
</dbReference>
<dbReference type="SUPFAM" id="SSF49879">
    <property type="entry name" value="SMAD/FHA domain"/>
    <property type="match status" value="1"/>
</dbReference>
<dbReference type="PROSITE" id="PS50006">
    <property type="entry name" value="FHA_DOMAIN"/>
    <property type="match status" value="1"/>
</dbReference>
<feature type="non-terminal residue" evidence="2">
    <location>
        <position position="54"/>
    </location>
</feature>
<comment type="caution">
    <text evidence="2">The sequence shown here is derived from an EMBL/GenBank/DDBJ whole genome shotgun (WGS) entry which is preliminary data.</text>
</comment>
<dbReference type="Pfam" id="PF00498">
    <property type="entry name" value="FHA"/>
    <property type="match status" value="1"/>
</dbReference>
<dbReference type="CDD" id="cd00060">
    <property type="entry name" value="FHA"/>
    <property type="match status" value="1"/>
</dbReference>